<evidence type="ECO:0000313" key="3">
    <source>
        <dbReference type="Proteomes" id="UP001519460"/>
    </source>
</evidence>
<keyword evidence="3" id="KW-1185">Reference proteome</keyword>
<dbReference type="Proteomes" id="UP001519460">
    <property type="component" value="Unassembled WGS sequence"/>
</dbReference>
<name>A0ABD0JBJ4_9CAEN</name>
<organism evidence="2 3">
    <name type="scientific">Batillaria attramentaria</name>
    <dbReference type="NCBI Taxonomy" id="370345"/>
    <lineage>
        <taxon>Eukaryota</taxon>
        <taxon>Metazoa</taxon>
        <taxon>Spiralia</taxon>
        <taxon>Lophotrochozoa</taxon>
        <taxon>Mollusca</taxon>
        <taxon>Gastropoda</taxon>
        <taxon>Caenogastropoda</taxon>
        <taxon>Sorbeoconcha</taxon>
        <taxon>Cerithioidea</taxon>
        <taxon>Batillariidae</taxon>
        <taxon>Batillaria</taxon>
    </lineage>
</organism>
<sequence>RLWSGRQNRRQRRMSLSVSSEQTKRSEQDLWLFRAYGYTDAQLFQMQRLFA</sequence>
<feature type="region of interest" description="Disordered" evidence="1">
    <location>
        <begin position="1"/>
        <end position="26"/>
    </location>
</feature>
<gene>
    <name evidence="2" type="ORF">BaRGS_00036576</name>
</gene>
<accession>A0ABD0JBJ4</accession>
<comment type="caution">
    <text evidence="2">The sequence shown here is derived from an EMBL/GenBank/DDBJ whole genome shotgun (WGS) entry which is preliminary data.</text>
</comment>
<dbReference type="AlphaFoldDB" id="A0ABD0JBJ4"/>
<feature type="non-terminal residue" evidence="2">
    <location>
        <position position="51"/>
    </location>
</feature>
<reference evidence="2 3" key="1">
    <citation type="journal article" date="2023" name="Sci. Data">
        <title>Genome assembly of the Korean intertidal mud-creeper Batillaria attramentaria.</title>
        <authorList>
            <person name="Patra A.K."/>
            <person name="Ho P.T."/>
            <person name="Jun S."/>
            <person name="Lee S.J."/>
            <person name="Kim Y."/>
            <person name="Won Y.J."/>
        </authorList>
    </citation>
    <scope>NUCLEOTIDE SEQUENCE [LARGE SCALE GENOMIC DNA]</scope>
    <source>
        <strain evidence="2">Wonlab-2016</strain>
    </source>
</reference>
<proteinExistence type="predicted"/>
<protein>
    <submittedName>
        <fullName evidence="2">Uncharacterized protein</fullName>
    </submittedName>
</protein>
<feature type="non-terminal residue" evidence="2">
    <location>
        <position position="1"/>
    </location>
</feature>
<dbReference type="EMBL" id="JACVVK020000520">
    <property type="protein sequence ID" value="KAK7468163.1"/>
    <property type="molecule type" value="Genomic_DNA"/>
</dbReference>
<evidence type="ECO:0000256" key="1">
    <source>
        <dbReference type="SAM" id="MobiDB-lite"/>
    </source>
</evidence>
<evidence type="ECO:0000313" key="2">
    <source>
        <dbReference type="EMBL" id="KAK7468163.1"/>
    </source>
</evidence>